<evidence type="ECO:0000313" key="4">
    <source>
        <dbReference type="EMBL" id="OLF09140.1"/>
    </source>
</evidence>
<evidence type="ECO:0000256" key="1">
    <source>
        <dbReference type="SAM" id="Coils"/>
    </source>
</evidence>
<feature type="compositionally biased region" description="Basic residues" evidence="2">
    <location>
        <begin position="907"/>
        <end position="922"/>
    </location>
</feature>
<feature type="transmembrane region" description="Helical" evidence="3">
    <location>
        <begin position="856"/>
        <end position="877"/>
    </location>
</feature>
<feature type="compositionally biased region" description="Basic and acidic residues" evidence="2">
    <location>
        <begin position="95"/>
        <end position="104"/>
    </location>
</feature>
<name>A0A7Z0WK19_9PSEU</name>
<dbReference type="EMBL" id="MSIF01000010">
    <property type="protein sequence ID" value="OLF09140.1"/>
    <property type="molecule type" value="Genomic_DNA"/>
</dbReference>
<dbReference type="RefSeq" id="WP_075134730.1">
    <property type="nucleotide sequence ID" value="NZ_MSIF01000010.1"/>
</dbReference>
<feature type="region of interest" description="Disordered" evidence="2">
    <location>
        <begin position="1"/>
        <end position="35"/>
    </location>
</feature>
<feature type="transmembrane region" description="Helical" evidence="3">
    <location>
        <begin position="703"/>
        <end position="721"/>
    </location>
</feature>
<dbReference type="OrthoDB" id="4317910at2"/>
<keyword evidence="3" id="KW-0472">Membrane</keyword>
<feature type="coiled-coil region" evidence="1">
    <location>
        <begin position="588"/>
        <end position="615"/>
    </location>
</feature>
<gene>
    <name evidence="4" type="ORF">BLA60_21450</name>
</gene>
<proteinExistence type="predicted"/>
<evidence type="ECO:0000256" key="2">
    <source>
        <dbReference type="SAM" id="MobiDB-lite"/>
    </source>
</evidence>
<evidence type="ECO:0000313" key="5">
    <source>
        <dbReference type="Proteomes" id="UP000185696"/>
    </source>
</evidence>
<keyword evidence="3" id="KW-0812">Transmembrane</keyword>
<evidence type="ECO:0000256" key="3">
    <source>
        <dbReference type="SAM" id="Phobius"/>
    </source>
</evidence>
<feature type="region of interest" description="Disordered" evidence="2">
    <location>
        <begin position="81"/>
        <end position="373"/>
    </location>
</feature>
<feature type="coiled-coil region" evidence="1">
    <location>
        <begin position="522"/>
        <end position="549"/>
    </location>
</feature>
<dbReference type="Proteomes" id="UP000185696">
    <property type="component" value="Unassembled WGS sequence"/>
</dbReference>
<feature type="compositionally biased region" description="Low complexity" evidence="2">
    <location>
        <begin position="174"/>
        <end position="183"/>
    </location>
</feature>
<feature type="compositionally biased region" description="Low complexity" evidence="2">
    <location>
        <begin position="263"/>
        <end position="273"/>
    </location>
</feature>
<keyword evidence="1" id="KW-0175">Coiled coil</keyword>
<feature type="compositionally biased region" description="Basic and acidic residues" evidence="2">
    <location>
        <begin position="187"/>
        <end position="212"/>
    </location>
</feature>
<keyword evidence="3" id="KW-1133">Transmembrane helix</keyword>
<comment type="caution">
    <text evidence="4">The sequence shown here is derived from an EMBL/GenBank/DDBJ whole genome shotgun (WGS) entry which is preliminary data.</text>
</comment>
<accession>A0A7Z0WK19</accession>
<feature type="compositionally biased region" description="Polar residues" evidence="2">
    <location>
        <begin position="397"/>
        <end position="407"/>
    </location>
</feature>
<feature type="compositionally biased region" description="Basic residues" evidence="2">
    <location>
        <begin position="930"/>
        <end position="953"/>
    </location>
</feature>
<feature type="compositionally biased region" description="Low complexity" evidence="2">
    <location>
        <begin position="82"/>
        <end position="94"/>
    </location>
</feature>
<keyword evidence="5" id="KW-1185">Reference proteome</keyword>
<reference evidence="4 5" key="1">
    <citation type="submission" date="2016-12" db="EMBL/GenBank/DDBJ databases">
        <title>The draft genome sequence of Actinophytocola xinjiangensis.</title>
        <authorList>
            <person name="Wang W."/>
            <person name="Yuan L."/>
        </authorList>
    </citation>
    <scope>NUCLEOTIDE SEQUENCE [LARGE SCALE GENOMIC DNA]</scope>
    <source>
        <strain evidence="4 5">CGMCC 4.4663</strain>
    </source>
</reference>
<feature type="compositionally biased region" description="Basic and acidic residues" evidence="2">
    <location>
        <begin position="339"/>
        <end position="359"/>
    </location>
</feature>
<feature type="region of interest" description="Disordered" evidence="2">
    <location>
        <begin position="397"/>
        <end position="417"/>
    </location>
</feature>
<feature type="transmembrane region" description="Helical" evidence="3">
    <location>
        <begin position="773"/>
        <end position="794"/>
    </location>
</feature>
<feature type="region of interest" description="Disordered" evidence="2">
    <location>
        <begin position="907"/>
        <end position="961"/>
    </location>
</feature>
<organism evidence="4 5">
    <name type="scientific">Actinophytocola xinjiangensis</name>
    <dbReference type="NCBI Taxonomy" id="485602"/>
    <lineage>
        <taxon>Bacteria</taxon>
        <taxon>Bacillati</taxon>
        <taxon>Actinomycetota</taxon>
        <taxon>Actinomycetes</taxon>
        <taxon>Pseudonocardiales</taxon>
        <taxon>Pseudonocardiaceae</taxon>
    </lineage>
</organism>
<sequence>MPLPVRIAAPRRSTTPAPVPDLREPSGGTAMSPGPAAVVAAATQVGNAAVTTALGGRPPSPSAWGTRMLLAGQDLVGNQAVTAAGATAAPATAPERPRPPEKRPATKPVRKAKAPPARAPEVKDTGERERGERPEKKERTGPRSPGADPKFQALKQDVAAKKRRVASSHPPPAVEAGAAQGAAVPPPDDREARGKAAHAEDMDAAQPKEFDKQSFIAAVEKAIRDRAPKNLDEADKFGDSGKAEEVKTEVAGKVGEGKDASSAEIADTTAATPEPAPDAKTVVPLAADQLPGRPGTPNPRQATPDPLPKSATDLSAGPAKVDRQLDSAGVTEKQLSLKNSREPSFDKAVRDKKALEKHSATAPRRMRAGESRELGEVRGAAAASGTAAMGAIHASRATTGRQVTTGKKGTKDRDEDRRTKVTALLQKVFDRTKTDVEKILKDLDEAVDDQFTKGEKTARTQFTAEHTRGMEEYKDRRYSGLRGKARWVKDLFADLPDEANRIYERARDNYLTAMRQVISDVADTVVRELKRAKDRIAKGRAELKQAVDDLPKDLKAIGREAASDFAGKFDELRDSVDDKGTELVDTLATKYTDAVKAVDKEIAEEKEKNKGLASKAVAAVKGAIETIKELGRMLMGVLRKAASAVGLILKDPVGFLGRLITGVAGGLRAFMKDAGRYLQQGVLAWLLGSGVGGGLQLPATFDVLGIVVLLAGLLGLSWANIRARLAKRVSPKTMTAAETGKDAIPLVVEVRKRGVAGMWNDLRGRVGDLKKDLIKNLVSYLLPTIIIAGITWIVSLFNPASAFIRACKMIIDIIRFIVTQGRQIIEFVNAVLDAVIAIARGTANVTGTIVKALARSIPVLIGALAAILGVGGIAGRVRQIFQRLSRPVNRAIDKVITKIQGLLKKLAAKLKPKKPKKPRKPRRDKDRDHRPRRPRRPARTRPRKDRPRDKRRRDKDDKRSLAAALRDANKLIGAEGATVASVRKGLPAIKRRHRLTRIALEKSGNLHLIEVTINPKRRSKEVDLSFPYEPGPPAKSMAFDDVGQLKGSLHAITNPAGEKHRTAYVITMAALPEEIGRNPQLAARYLDEAWAGSTEEPASAIRTAVIIGVNSAEALDPKDKKRGREPVIAAIRSVNHPAELLMIAFGFTWTPRWMDISGKRRKSVPFTTVRAAYQELDETGRNAARAKEKAGLRGSVPYGLIRGEVFKSTHTREAVRILSTTNAAVRVLLQDPDSTATAPKGRGILAAYDEILRTIKGHPMMIIGGYDFERFDWKTTDPFTVQLTTLANRIDRAIRAAVSKRQTGMVYPSEPSTLVTVWAPEFGLDLFASLDQHAIDTARVAMPFGVGPSEGHNFRKWLKKVFGGNFTDLYDPRGSVTTDPGRFQLGIEEARKAIENQGKPAYALFVQSQTMASERKLAQQLFMANPRIAPEGKGRIQTQIFRHVEQVIILMIDNPGLSARDPRIRKIIQDMAKAVEKEAGSPMAQGNRDFQKALSSAQDVTRDIIGALTSKKLRKTWAELRALLRELDRPPGRE</sequence>
<protein>
    <submittedName>
        <fullName evidence="4">Uncharacterized protein</fullName>
    </submittedName>
</protein>
<feature type="compositionally biased region" description="Basic and acidic residues" evidence="2">
    <location>
        <begin position="120"/>
        <end position="141"/>
    </location>
</feature>
<feature type="compositionally biased region" description="Basic and acidic residues" evidence="2">
    <location>
        <begin position="221"/>
        <end position="261"/>
    </location>
</feature>